<dbReference type="GO" id="GO:0005829">
    <property type="term" value="C:cytosol"/>
    <property type="evidence" value="ECO:0007669"/>
    <property type="project" value="TreeGrafter"/>
</dbReference>
<keyword evidence="9" id="KW-0963">Cytoplasm</keyword>
<accession>A0LPE8</accession>
<dbReference type="Gene3D" id="3.40.50.300">
    <property type="entry name" value="P-loop containing nucleotide triphosphate hydrolases"/>
    <property type="match status" value="2"/>
</dbReference>
<dbReference type="OrthoDB" id="9808150at2"/>
<dbReference type="PANTHER" id="PTHR23117">
    <property type="entry name" value="GUANYLATE KINASE-RELATED"/>
    <property type="match status" value="1"/>
</dbReference>
<dbReference type="InterPro" id="IPR027417">
    <property type="entry name" value="P-loop_NTPase"/>
</dbReference>
<dbReference type="PANTHER" id="PTHR23117:SF13">
    <property type="entry name" value="GUANYLATE KINASE"/>
    <property type="match status" value="1"/>
</dbReference>
<protein>
    <recommendedName>
        <fullName evidence="3 9">Guanylate kinase</fullName>
        <ecNumber evidence="2 9">2.7.4.8</ecNumber>
    </recommendedName>
    <alternativeName>
        <fullName evidence="8 9">GMP kinase</fullName>
    </alternativeName>
</protein>
<feature type="binding site" evidence="9">
    <location>
        <begin position="15"/>
        <end position="22"/>
    </location>
    <ligand>
        <name>ATP</name>
        <dbReference type="ChEBI" id="CHEBI:30616"/>
    </ligand>
</feature>
<dbReference type="SUPFAM" id="SSF52540">
    <property type="entry name" value="P-loop containing nucleoside triphosphate hydrolases"/>
    <property type="match status" value="1"/>
</dbReference>
<comment type="similarity">
    <text evidence="1 9">Belongs to the guanylate kinase family.</text>
</comment>
<dbReference type="InterPro" id="IPR008145">
    <property type="entry name" value="GK/Ca_channel_bsu"/>
</dbReference>
<dbReference type="RefSeq" id="WP_011700425.1">
    <property type="nucleotide sequence ID" value="NC_008554.1"/>
</dbReference>
<comment type="subcellular location">
    <subcellularLocation>
        <location evidence="9">Cytoplasm</location>
    </subcellularLocation>
</comment>
<evidence type="ECO:0000313" key="11">
    <source>
        <dbReference type="EMBL" id="ABK19300.1"/>
    </source>
</evidence>
<dbReference type="PROSITE" id="PS00856">
    <property type="entry name" value="GUANYLATE_KINASE_1"/>
    <property type="match status" value="1"/>
</dbReference>
<dbReference type="Pfam" id="PF00625">
    <property type="entry name" value="Guanylate_kin"/>
    <property type="match status" value="1"/>
</dbReference>
<evidence type="ECO:0000313" key="12">
    <source>
        <dbReference type="Proteomes" id="UP000001784"/>
    </source>
</evidence>
<proteinExistence type="inferred from homology"/>
<keyword evidence="6 9" id="KW-0418">Kinase</keyword>
<dbReference type="InParanoid" id="A0LPE8"/>
<dbReference type="Gene3D" id="3.30.63.10">
    <property type="entry name" value="Guanylate Kinase phosphate binding domain"/>
    <property type="match status" value="1"/>
</dbReference>
<evidence type="ECO:0000256" key="7">
    <source>
        <dbReference type="ARBA" id="ARBA00022840"/>
    </source>
</evidence>
<keyword evidence="12" id="KW-1185">Reference proteome</keyword>
<keyword evidence="5 9" id="KW-0547">Nucleotide-binding</keyword>
<dbReference type="CDD" id="cd00071">
    <property type="entry name" value="GMPK"/>
    <property type="match status" value="1"/>
</dbReference>
<dbReference type="InterPro" id="IPR017665">
    <property type="entry name" value="Guanylate_kinase"/>
</dbReference>
<dbReference type="GO" id="GO:0004385">
    <property type="term" value="F:GMP kinase activity"/>
    <property type="evidence" value="ECO:0007669"/>
    <property type="project" value="UniProtKB-UniRule"/>
</dbReference>
<dbReference type="HOGENOM" id="CLU_001715_1_2_7"/>
<comment type="catalytic activity">
    <reaction evidence="9">
        <text>GMP + ATP = GDP + ADP</text>
        <dbReference type="Rhea" id="RHEA:20780"/>
        <dbReference type="ChEBI" id="CHEBI:30616"/>
        <dbReference type="ChEBI" id="CHEBI:58115"/>
        <dbReference type="ChEBI" id="CHEBI:58189"/>
        <dbReference type="ChEBI" id="CHEBI:456216"/>
        <dbReference type="EC" id="2.7.4.8"/>
    </reaction>
</comment>
<evidence type="ECO:0000256" key="4">
    <source>
        <dbReference type="ARBA" id="ARBA00022679"/>
    </source>
</evidence>
<dbReference type="PROSITE" id="PS50052">
    <property type="entry name" value="GUANYLATE_KINASE_2"/>
    <property type="match status" value="1"/>
</dbReference>
<dbReference type="eggNOG" id="COG0194">
    <property type="taxonomic scope" value="Bacteria"/>
</dbReference>
<evidence type="ECO:0000256" key="3">
    <source>
        <dbReference type="ARBA" id="ARBA00016296"/>
    </source>
</evidence>
<dbReference type="AlphaFoldDB" id="A0LPE8"/>
<dbReference type="EC" id="2.7.4.8" evidence="2 9"/>
<evidence type="ECO:0000259" key="10">
    <source>
        <dbReference type="PROSITE" id="PS50052"/>
    </source>
</evidence>
<dbReference type="GO" id="GO:0005524">
    <property type="term" value="F:ATP binding"/>
    <property type="evidence" value="ECO:0007669"/>
    <property type="project" value="UniProtKB-UniRule"/>
</dbReference>
<keyword evidence="7 9" id="KW-0067">ATP-binding</keyword>
<evidence type="ECO:0000256" key="6">
    <source>
        <dbReference type="ARBA" id="ARBA00022777"/>
    </source>
</evidence>
<evidence type="ECO:0000256" key="1">
    <source>
        <dbReference type="ARBA" id="ARBA00005790"/>
    </source>
</evidence>
<evidence type="ECO:0000256" key="9">
    <source>
        <dbReference type="HAMAP-Rule" id="MF_00328"/>
    </source>
</evidence>
<dbReference type="InterPro" id="IPR020590">
    <property type="entry name" value="Guanylate_kinase_CS"/>
</dbReference>
<evidence type="ECO:0000256" key="8">
    <source>
        <dbReference type="ARBA" id="ARBA00030128"/>
    </source>
</evidence>
<name>A0LPE8_SYNFM</name>
<keyword evidence="4 9" id="KW-0808">Transferase</keyword>
<dbReference type="KEGG" id="sfu:Sfum_3630"/>
<dbReference type="InterPro" id="IPR008144">
    <property type="entry name" value="Guanylate_kin-like_dom"/>
</dbReference>
<dbReference type="FunCoup" id="A0LPE8">
    <property type="interactions" value="482"/>
</dbReference>
<gene>
    <name evidence="9" type="primary">gmk</name>
    <name evidence="11" type="ordered locus">Sfum_3630</name>
</gene>
<dbReference type="HAMAP" id="MF_00328">
    <property type="entry name" value="Guanylate_kinase"/>
    <property type="match status" value="1"/>
</dbReference>
<sequence>MSRPAYSGQIFIVSAPSGVGKTTMIRAILDRCPELRFSVSCTTRSPRPGEADGKDYHFLTQREFLDGISAGRFLEWAEVHGNFYGTDGNQVEEWIAQGRDVLLDIDVQGARQVRCTYPCAHTIFIVPPSMEVLEQRLNMRGTESPRQIGERSAAARREMLQAPWYDYLIVNDVLADAVADLHAILRACRCRRDVRMGRLKPFFMSRLPS</sequence>
<evidence type="ECO:0000256" key="2">
    <source>
        <dbReference type="ARBA" id="ARBA00012961"/>
    </source>
</evidence>
<dbReference type="NCBIfam" id="TIGR03263">
    <property type="entry name" value="guanyl_kin"/>
    <property type="match status" value="1"/>
</dbReference>
<dbReference type="FunFam" id="3.30.63.10:FF:000002">
    <property type="entry name" value="Guanylate kinase 1"/>
    <property type="match status" value="1"/>
</dbReference>
<dbReference type="Proteomes" id="UP000001784">
    <property type="component" value="Chromosome"/>
</dbReference>
<organism evidence="11 12">
    <name type="scientific">Syntrophobacter fumaroxidans (strain DSM 10017 / MPOB)</name>
    <dbReference type="NCBI Taxonomy" id="335543"/>
    <lineage>
        <taxon>Bacteria</taxon>
        <taxon>Pseudomonadati</taxon>
        <taxon>Thermodesulfobacteriota</taxon>
        <taxon>Syntrophobacteria</taxon>
        <taxon>Syntrophobacterales</taxon>
        <taxon>Syntrophobacteraceae</taxon>
        <taxon>Syntrophobacter</taxon>
    </lineage>
</organism>
<evidence type="ECO:0000256" key="5">
    <source>
        <dbReference type="ARBA" id="ARBA00022741"/>
    </source>
</evidence>
<dbReference type="EMBL" id="CP000478">
    <property type="protein sequence ID" value="ABK19300.1"/>
    <property type="molecule type" value="Genomic_DNA"/>
</dbReference>
<feature type="domain" description="Guanylate kinase-like" evidence="10">
    <location>
        <begin position="8"/>
        <end position="186"/>
    </location>
</feature>
<dbReference type="STRING" id="335543.Sfum_3630"/>
<reference evidence="11 12" key="1">
    <citation type="submission" date="2006-10" db="EMBL/GenBank/DDBJ databases">
        <title>Complete sequence of Syntrophobacter fumaroxidans MPOB.</title>
        <authorList>
            <consortium name="US DOE Joint Genome Institute"/>
            <person name="Copeland A."/>
            <person name="Lucas S."/>
            <person name="Lapidus A."/>
            <person name="Barry K."/>
            <person name="Detter J.C."/>
            <person name="Glavina del Rio T."/>
            <person name="Hammon N."/>
            <person name="Israni S."/>
            <person name="Pitluck S."/>
            <person name="Goltsman E.G."/>
            <person name="Martinez M."/>
            <person name="Schmutz J."/>
            <person name="Larimer F."/>
            <person name="Land M."/>
            <person name="Hauser L."/>
            <person name="Kyrpides N."/>
            <person name="Kim E."/>
            <person name="Boone D.R."/>
            <person name="Brockman F."/>
            <person name="Culley D."/>
            <person name="Ferry J."/>
            <person name="Gunsalus R."/>
            <person name="McInerney M.J."/>
            <person name="Morrison M."/>
            <person name="Plugge C."/>
            <person name="Rohlin L."/>
            <person name="Scholten J."/>
            <person name="Sieber J."/>
            <person name="Stams A.J.M."/>
            <person name="Worm P."/>
            <person name="Henstra A.M."/>
            <person name="Richardson P."/>
        </authorList>
    </citation>
    <scope>NUCLEOTIDE SEQUENCE [LARGE SCALE GENOMIC DNA]</scope>
    <source>
        <strain evidence="12">DSM 10017 / MPOB</strain>
    </source>
</reference>
<dbReference type="SMART" id="SM00072">
    <property type="entry name" value="GuKc"/>
    <property type="match status" value="1"/>
</dbReference>
<comment type="function">
    <text evidence="9">Essential for recycling GMP and indirectly, cGMP.</text>
</comment>